<dbReference type="AlphaFoldDB" id="A0A645BHQ4"/>
<proteinExistence type="predicted"/>
<sequence length="110" mass="12413">MLEYVTADYQDIQTGAIKPMDHVLHAELPAANAEILGVREAIDRRPQHFYGKTDFARINLKQTVFRALTPELPLTFTDHISTIVPGVGKIGQEKVLGFVRIKPFFAPVRR</sequence>
<gene>
    <name evidence="1" type="ORF">SDC9_110977</name>
</gene>
<name>A0A645BHQ4_9ZZZZ</name>
<accession>A0A645BHQ4</accession>
<evidence type="ECO:0000313" key="1">
    <source>
        <dbReference type="EMBL" id="MPM64091.1"/>
    </source>
</evidence>
<protein>
    <submittedName>
        <fullName evidence="1">Uncharacterized protein</fullName>
    </submittedName>
</protein>
<dbReference type="EMBL" id="VSSQ01019767">
    <property type="protein sequence ID" value="MPM64091.1"/>
    <property type="molecule type" value="Genomic_DNA"/>
</dbReference>
<organism evidence="1">
    <name type="scientific">bioreactor metagenome</name>
    <dbReference type="NCBI Taxonomy" id="1076179"/>
    <lineage>
        <taxon>unclassified sequences</taxon>
        <taxon>metagenomes</taxon>
        <taxon>ecological metagenomes</taxon>
    </lineage>
</organism>
<comment type="caution">
    <text evidence="1">The sequence shown here is derived from an EMBL/GenBank/DDBJ whole genome shotgun (WGS) entry which is preliminary data.</text>
</comment>
<reference evidence="1" key="1">
    <citation type="submission" date="2019-08" db="EMBL/GenBank/DDBJ databases">
        <authorList>
            <person name="Kucharzyk K."/>
            <person name="Murdoch R.W."/>
            <person name="Higgins S."/>
            <person name="Loffler F."/>
        </authorList>
    </citation>
    <scope>NUCLEOTIDE SEQUENCE</scope>
</reference>